<evidence type="ECO:0000256" key="16">
    <source>
        <dbReference type="SAM" id="SignalP"/>
    </source>
</evidence>
<dbReference type="Proteomes" id="UP000037696">
    <property type="component" value="Unassembled WGS sequence"/>
</dbReference>
<evidence type="ECO:0000256" key="6">
    <source>
        <dbReference type="ARBA" id="ARBA00022525"/>
    </source>
</evidence>
<dbReference type="GO" id="GO:0030245">
    <property type="term" value="P:cellulose catabolic process"/>
    <property type="evidence" value="ECO:0007669"/>
    <property type="project" value="UniProtKB-KW"/>
</dbReference>
<comment type="similarity">
    <text evidence="4">Belongs to the glycosyl hydrolase 3 family.</text>
</comment>
<evidence type="ECO:0000256" key="4">
    <source>
        <dbReference type="ARBA" id="ARBA00005336"/>
    </source>
</evidence>
<dbReference type="InterPro" id="IPR017853">
    <property type="entry name" value="GH"/>
</dbReference>
<evidence type="ECO:0000256" key="13">
    <source>
        <dbReference type="ARBA" id="ARBA00023326"/>
    </source>
</evidence>
<evidence type="ECO:0000256" key="8">
    <source>
        <dbReference type="ARBA" id="ARBA00022801"/>
    </source>
</evidence>
<dbReference type="AlphaFoldDB" id="A0A0M8PDP4"/>
<keyword evidence="8" id="KW-0378">Hydrolase</keyword>
<protein>
    <recommendedName>
        <fullName evidence="5">beta-glucosidase</fullName>
        <ecNumber evidence="5">3.2.1.21</ecNumber>
    </recommendedName>
</protein>
<keyword evidence="7 16" id="KW-0732">Signal</keyword>
<dbReference type="InterPro" id="IPR001764">
    <property type="entry name" value="Glyco_hydro_3_N"/>
</dbReference>
<dbReference type="InterPro" id="IPR050288">
    <property type="entry name" value="Cellulose_deg_GH3"/>
</dbReference>
<dbReference type="OrthoDB" id="416222at2759"/>
<comment type="function">
    <text evidence="14">Beta-glucosidases are one of a number of cellulolytic enzymes involved in the degradation of cellulosic biomass. Catalyzes the last step releasing glucose from the inhibitory cellobiose.</text>
</comment>
<dbReference type="GO" id="GO:0008422">
    <property type="term" value="F:beta-glucosidase activity"/>
    <property type="evidence" value="ECO:0007669"/>
    <property type="project" value="UniProtKB-EC"/>
</dbReference>
<keyword evidence="15" id="KW-0812">Transmembrane</keyword>
<evidence type="ECO:0000256" key="14">
    <source>
        <dbReference type="ARBA" id="ARBA00024983"/>
    </source>
</evidence>
<keyword evidence="15" id="KW-0472">Membrane</keyword>
<feature type="chain" id="PRO_5005819650" description="beta-glucosidase" evidence="16">
    <location>
        <begin position="24"/>
        <end position="289"/>
    </location>
</feature>
<reference evidence="18 19" key="1">
    <citation type="submission" date="2015-08" db="EMBL/GenBank/DDBJ databases">
        <title>Genome sequencing of Penicillium nordicum.</title>
        <authorList>
            <person name="Nguyen H.D."/>
            <person name="Seifert K.A."/>
        </authorList>
    </citation>
    <scope>NUCLEOTIDE SEQUENCE [LARGE SCALE GENOMIC DNA]</scope>
    <source>
        <strain evidence="18 19">DAOMC 185683</strain>
    </source>
</reference>
<proteinExistence type="inferred from homology"/>
<keyword evidence="10" id="KW-0325">Glycoprotein</keyword>
<keyword evidence="13" id="KW-0624">Polysaccharide degradation</keyword>
<evidence type="ECO:0000256" key="7">
    <source>
        <dbReference type="ARBA" id="ARBA00022729"/>
    </source>
</evidence>
<evidence type="ECO:0000256" key="11">
    <source>
        <dbReference type="ARBA" id="ARBA00023277"/>
    </source>
</evidence>
<dbReference type="PRINTS" id="PR00133">
    <property type="entry name" value="GLHYDRLASE3"/>
</dbReference>
<feature type="domain" description="Glycoside hydrolase family 3 N-terminal" evidence="17">
    <location>
        <begin position="131"/>
        <end position="220"/>
    </location>
</feature>
<comment type="catalytic activity">
    <reaction evidence="1">
        <text>Hydrolysis of terminal, non-reducing beta-D-glucosyl residues with release of beta-D-glucose.</text>
        <dbReference type="EC" id="3.2.1.21"/>
    </reaction>
</comment>
<evidence type="ECO:0000256" key="1">
    <source>
        <dbReference type="ARBA" id="ARBA00000448"/>
    </source>
</evidence>
<evidence type="ECO:0000256" key="5">
    <source>
        <dbReference type="ARBA" id="ARBA00012744"/>
    </source>
</evidence>
<evidence type="ECO:0000256" key="9">
    <source>
        <dbReference type="ARBA" id="ARBA00023001"/>
    </source>
</evidence>
<dbReference type="InterPro" id="IPR036962">
    <property type="entry name" value="Glyco_hydro_3_N_sf"/>
</dbReference>
<comment type="pathway">
    <text evidence="3">Glycan metabolism; cellulose degradation.</text>
</comment>
<evidence type="ECO:0000313" key="19">
    <source>
        <dbReference type="Proteomes" id="UP000037696"/>
    </source>
</evidence>
<comment type="subcellular location">
    <subcellularLocation>
        <location evidence="2">Secreted</location>
    </subcellularLocation>
</comment>
<feature type="transmembrane region" description="Helical" evidence="15">
    <location>
        <begin position="259"/>
        <end position="284"/>
    </location>
</feature>
<dbReference type="EMBL" id="LHQQ01000028">
    <property type="protein sequence ID" value="KOS46504.1"/>
    <property type="molecule type" value="Genomic_DNA"/>
</dbReference>
<keyword evidence="19" id="KW-1185">Reference proteome</keyword>
<evidence type="ECO:0000313" key="18">
    <source>
        <dbReference type="EMBL" id="KOS46504.1"/>
    </source>
</evidence>
<keyword evidence="11" id="KW-0119">Carbohydrate metabolism</keyword>
<dbReference type="EC" id="3.2.1.21" evidence="5"/>
<dbReference type="SUPFAM" id="SSF51445">
    <property type="entry name" value="(Trans)glycosidases"/>
    <property type="match status" value="1"/>
</dbReference>
<evidence type="ECO:0000256" key="12">
    <source>
        <dbReference type="ARBA" id="ARBA00023295"/>
    </source>
</evidence>
<evidence type="ECO:0000256" key="15">
    <source>
        <dbReference type="SAM" id="Phobius"/>
    </source>
</evidence>
<dbReference type="PANTHER" id="PTHR42715">
    <property type="entry name" value="BETA-GLUCOSIDASE"/>
    <property type="match status" value="1"/>
</dbReference>
<comment type="caution">
    <text evidence="18">The sequence shown here is derived from an EMBL/GenBank/DDBJ whole genome shotgun (WGS) entry which is preliminary data.</text>
</comment>
<dbReference type="Gene3D" id="3.20.20.300">
    <property type="entry name" value="Glycoside hydrolase, family 3, N-terminal domain"/>
    <property type="match status" value="1"/>
</dbReference>
<dbReference type="GO" id="GO:0005576">
    <property type="term" value="C:extracellular region"/>
    <property type="evidence" value="ECO:0007669"/>
    <property type="project" value="UniProtKB-SubCell"/>
</dbReference>
<keyword evidence="15" id="KW-1133">Transmembrane helix</keyword>
<evidence type="ECO:0000259" key="17">
    <source>
        <dbReference type="Pfam" id="PF00933"/>
    </source>
</evidence>
<organism evidence="18 19">
    <name type="scientific">Penicillium nordicum</name>
    <dbReference type="NCBI Taxonomy" id="229535"/>
    <lineage>
        <taxon>Eukaryota</taxon>
        <taxon>Fungi</taxon>
        <taxon>Dikarya</taxon>
        <taxon>Ascomycota</taxon>
        <taxon>Pezizomycotina</taxon>
        <taxon>Eurotiomycetes</taxon>
        <taxon>Eurotiomycetidae</taxon>
        <taxon>Eurotiales</taxon>
        <taxon>Aspergillaceae</taxon>
        <taxon>Penicillium</taxon>
    </lineage>
</organism>
<gene>
    <name evidence="18" type="ORF">ACN38_g2515</name>
</gene>
<sequence>MYHHWLLPKTLIVSALLPSLAYSQVNAGDAGARSPDAFQWIQPANTTILSEYGHSPPVYPSPKISGTSEWETALNKAKHFVSSLALDEKAWLVTGVPGPCIGNIGPVLRLNFTGLCLQDGPNAVRPSDYVSVFPSGITIASSWDRDLIYDRFHDLGLEYKGKGAQVALGPVGGALGRTPYGGRNWEGFSPDPYLTGVAMESGVRGLQDAGVQATIKHWLLYEQETQRSPTLYPNGTLEFSAYSSNADDRTIRKSTPFSFFFFFFFFACLAAWPLAYQYGIAFLLNRELS</sequence>
<evidence type="ECO:0000256" key="3">
    <source>
        <dbReference type="ARBA" id="ARBA00004987"/>
    </source>
</evidence>
<keyword evidence="12" id="KW-0326">Glycosidase</keyword>
<accession>A0A0M8PDP4</accession>
<feature type="signal peptide" evidence="16">
    <location>
        <begin position="1"/>
        <end position="23"/>
    </location>
</feature>
<name>A0A0M8PDP4_9EURO</name>
<dbReference type="PANTHER" id="PTHR42715:SF12">
    <property type="entry name" value="BETA-GLUCOSIDASE G-RELATED"/>
    <property type="match status" value="1"/>
</dbReference>
<evidence type="ECO:0000256" key="2">
    <source>
        <dbReference type="ARBA" id="ARBA00004613"/>
    </source>
</evidence>
<keyword evidence="6" id="KW-0964">Secreted</keyword>
<dbReference type="STRING" id="229535.A0A0M8PDP4"/>
<evidence type="ECO:0000256" key="10">
    <source>
        <dbReference type="ARBA" id="ARBA00023180"/>
    </source>
</evidence>
<keyword evidence="9" id="KW-0136">Cellulose degradation</keyword>
<dbReference type="Pfam" id="PF00933">
    <property type="entry name" value="Glyco_hydro_3"/>
    <property type="match status" value="1"/>
</dbReference>